<comment type="similarity">
    <text evidence="1">Belongs to the eukaryotic ribosomal protein eL28 family.</text>
</comment>
<gene>
    <name evidence="7" type="ORF">Bpfe_028541</name>
</gene>
<dbReference type="GO" id="GO:0006412">
    <property type="term" value="P:translation"/>
    <property type="evidence" value="ECO:0007669"/>
    <property type="project" value="InterPro"/>
</dbReference>
<dbReference type="GO" id="GO:0003735">
    <property type="term" value="F:structural constituent of ribosome"/>
    <property type="evidence" value="ECO:0007669"/>
    <property type="project" value="InterPro"/>
</dbReference>
<dbReference type="EMBL" id="JASAOG010000253">
    <property type="protein sequence ID" value="KAK0042047.1"/>
    <property type="molecule type" value="Genomic_DNA"/>
</dbReference>
<protein>
    <recommendedName>
        <fullName evidence="4">Large ribosomal subunit protein eL28</fullName>
    </recommendedName>
    <alternativeName>
        <fullName evidence="5">60S ribosomal protein L28</fullName>
    </alternativeName>
</protein>
<dbReference type="AlphaFoldDB" id="A0AAD8EVL9"/>
<evidence type="ECO:0000256" key="1">
    <source>
        <dbReference type="ARBA" id="ARBA00007926"/>
    </source>
</evidence>
<accession>A0AAD8EVL9</accession>
<dbReference type="Proteomes" id="UP001233172">
    <property type="component" value="Unassembled WGS sequence"/>
</dbReference>
<keyword evidence="2 7" id="KW-0689">Ribosomal protein</keyword>
<dbReference type="InterPro" id="IPR002672">
    <property type="entry name" value="Ribosomal_eL28"/>
</dbReference>
<name>A0AAD8EVL9_BIOPF</name>
<evidence type="ECO:0000313" key="7">
    <source>
        <dbReference type="EMBL" id="KAK0042047.1"/>
    </source>
</evidence>
<dbReference type="Gene3D" id="3.30.390.110">
    <property type="match status" value="1"/>
</dbReference>
<evidence type="ECO:0000256" key="5">
    <source>
        <dbReference type="ARBA" id="ARBA00035330"/>
    </source>
</evidence>
<organism evidence="7 8">
    <name type="scientific">Biomphalaria pfeifferi</name>
    <name type="common">Bloodfluke planorb</name>
    <name type="synonym">Freshwater snail</name>
    <dbReference type="NCBI Taxonomy" id="112525"/>
    <lineage>
        <taxon>Eukaryota</taxon>
        <taxon>Metazoa</taxon>
        <taxon>Spiralia</taxon>
        <taxon>Lophotrochozoa</taxon>
        <taxon>Mollusca</taxon>
        <taxon>Gastropoda</taxon>
        <taxon>Heterobranchia</taxon>
        <taxon>Euthyneura</taxon>
        <taxon>Panpulmonata</taxon>
        <taxon>Hygrophila</taxon>
        <taxon>Lymnaeoidea</taxon>
        <taxon>Planorbidae</taxon>
        <taxon>Biomphalaria</taxon>
    </lineage>
</organism>
<dbReference type="GO" id="GO:1990904">
    <property type="term" value="C:ribonucleoprotein complex"/>
    <property type="evidence" value="ECO:0007669"/>
    <property type="project" value="UniProtKB-KW"/>
</dbReference>
<evidence type="ECO:0000256" key="4">
    <source>
        <dbReference type="ARBA" id="ARBA00035223"/>
    </source>
</evidence>
<reference evidence="7" key="2">
    <citation type="submission" date="2023-04" db="EMBL/GenBank/DDBJ databases">
        <authorList>
            <person name="Bu L."/>
            <person name="Lu L."/>
            <person name="Laidemitt M.R."/>
            <person name="Zhang S.M."/>
            <person name="Mutuku M."/>
            <person name="Mkoji G."/>
            <person name="Steinauer M."/>
            <person name="Loker E.S."/>
        </authorList>
    </citation>
    <scope>NUCLEOTIDE SEQUENCE</scope>
    <source>
        <strain evidence="7">KasaAsao</strain>
        <tissue evidence="7">Whole Snail</tissue>
    </source>
</reference>
<feature type="domain" description="Ribosomal eL28/Mak16" evidence="6">
    <location>
        <begin position="7"/>
        <end position="68"/>
    </location>
</feature>
<evidence type="ECO:0000259" key="6">
    <source>
        <dbReference type="Pfam" id="PF01778"/>
    </source>
</evidence>
<sequence length="69" mass="7800">MATAYVCWLIIRNNCFILPKRSQQNMSLEPNNLKSQNSFRDDGLIHRKTIGVEPVKDGKGVVLVAKKSK</sequence>
<reference evidence="7" key="1">
    <citation type="journal article" date="2023" name="PLoS Negl. Trop. Dis.">
        <title>A genome sequence for Biomphalaria pfeifferi, the major vector snail for the human-infecting parasite Schistosoma mansoni.</title>
        <authorList>
            <person name="Bu L."/>
            <person name="Lu L."/>
            <person name="Laidemitt M.R."/>
            <person name="Zhang S.M."/>
            <person name="Mutuku M."/>
            <person name="Mkoji G."/>
            <person name="Steinauer M."/>
            <person name="Loker E.S."/>
        </authorList>
    </citation>
    <scope>NUCLEOTIDE SEQUENCE</scope>
    <source>
        <strain evidence="7">KasaAsao</strain>
    </source>
</reference>
<proteinExistence type="inferred from homology"/>
<comment type="caution">
    <text evidence="7">The sequence shown here is derived from an EMBL/GenBank/DDBJ whole genome shotgun (WGS) entry which is preliminary data.</text>
</comment>
<keyword evidence="3" id="KW-0687">Ribonucleoprotein</keyword>
<dbReference type="InterPro" id="IPR029004">
    <property type="entry name" value="Ribosomal_eL28/Mak16"/>
</dbReference>
<keyword evidence="8" id="KW-1185">Reference proteome</keyword>
<dbReference type="PANTHER" id="PTHR10544">
    <property type="entry name" value="60S RIBOSOMAL PROTEIN L28"/>
    <property type="match status" value="1"/>
</dbReference>
<dbReference type="GO" id="GO:0005840">
    <property type="term" value="C:ribosome"/>
    <property type="evidence" value="ECO:0007669"/>
    <property type="project" value="UniProtKB-KW"/>
</dbReference>
<evidence type="ECO:0000313" key="8">
    <source>
        <dbReference type="Proteomes" id="UP001233172"/>
    </source>
</evidence>
<dbReference type="Pfam" id="PF01778">
    <property type="entry name" value="Ribosomal_L28e"/>
    <property type="match status" value="1"/>
</dbReference>
<evidence type="ECO:0000256" key="2">
    <source>
        <dbReference type="ARBA" id="ARBA00022980"/>
    </source>
</evidence>
<evidence type="ECO:0000256" key="3">
    <source>
        <dbReference type="ARBA" id="ARBA00023274"/>
    </source>
</evidence>